<dbReference type="RefSeq" id="WP_251835152.1">
    <property type="nucleotide sequence ID" value="NZ_JACSQG010000001.1"/>
</dbReference>
<evidence type="ECO:0000256" key="2">
    <source>
        <dbReference type="SAM" id="SignalP"/>
    </source>
</evidence>
<organism evidence="4 5">
    <name type="scientific">Serpens gallinarum</name>
    <dbReference type="NCBI Taxonomy" id="2763075"/>
    <lineage>
        <taxon>Bacteria</taxon>
        <taxon>Pseudomonadati</taxon>
        <taxon>Pseudomonadota</taxon>
        <taxon>Gammaproteobacteria</taxon>
        <taxon>Pseudomonadales</taxon>
        <taxon>Pseudomonadaceae</taxon>
        <taxon>Pseudomonas</taxon>
    </lineage>
</organism>
<feature type="chain" id="PRO_5046226231" evidence="2">
    <location>
        <begin position="23"/>
        <end position="165"/>
    </location>
</feature>
<dbReference type="EMBL" id="JACSQG010000001">
    <property type="protein sequence ID" value="MBD7976399.1"/>
    <property type="molecule type" value="Genomic_DNA"/>
</dbReference>
<protein>
    <submittedName>
        <fullName evidence="4">Porin family protein</fullName>
    </submittedName>
</protein>
<comment type="caution">
    <text evidence="4">The sequence shown here is derived from an EMBL/GenBank/DDBJ whole genome shotgun (WGS) entry which is preliminary data.</text>
</comment>
<dbReference type="InterPro" id="IPR011250">
    <property type="entry name" value="OMP/PagP_B-barrel"/>
</dbReference>
<dbReference type="Pfam" id="PF13505">
    <property type="entry name" value="OMP_b-brl"/>
    <property type="match status" value="1"/>
</dbReference>
<name>A0ABR8TLA5_9PSED</name>
<dbReference type="Gene3D" id="2.40.160.20">
    <property type="match status" value="1"/>
</dbReference>
<reference evidence="4 5" key="1">
    <citation type="submission" date="2020-08" db="EMBL/GenBank/DDBJ databases">
        <title>A Genomic Blueprint of the Chicken Gut Microbiome.</title>
        <authorList>
            <person name="Gilroy R."/>
            <person name="Ravi A."/>
            <person name="Getino M."/>
            <person name="Pursley I."/>
            <person name="Horton D.L."/>
            <person name="Alikhan N.-F."/>
            <person name="Baker D."/>
            <person name="Gharbi K."/>
            <person name="Hall N."/>
            <person name="Watson M."/>
            <person name="Adriaenssens E.M."/>
            <person name="Foster-Nyarko E."/>
            <person name="Jarju S."/>
            <person name="Secka A."/>
            <person name="Antonio M."/>
            <person name="Oren A."/>
            <person name="Chaudhuri R."/>
            <person name="La Ragione R.M."/>
            <person name="Hildebrand F."/>
            <person name="Pallen M.J."/>
        </authorList>
    </citation>
    <scope>NUCLEOTIDE SEQUENCE [LARGE SCALE GENOMIC DNA]</scope>
    <source>
        <strain evidence="4 5">Sa2CUA2</strain>
    </source>
</reference>
<dbReference type="SUPFAM" id="SSF56925">
    <property type="entry name" value="OMPA-like"/>
    <property type="match status" value="1"/>
</dbReference>
<evidence type="ECO:0000313" key="4">
    <source>
        <dbReference type="EMBL" id="MBD7976399.1"/>
    </source>
</evidence>
<gene>
    <name evidence="4" type="ORF">H9642_04265</name>
</gene>
<feature type="domain" description="Outer membrane protein beta-barrel" evidence="3">
    <location>
        <begin position="8"/>
        <end position="147"/>
    </location>
</feature>
<evidence type="ECO:0000313" key="5">
    <source>
        <dbReference type="Proteomes" id="UP000611945"/>
    </source>
</evidence>
<feature type="signal peptide" evidence="2">
    <location>
        <begin position="1"/>
        <end position="22"/>
    </location>
</feature>
<sequence>MKTVLKAAVFAVGLATLASAQAQMGPYVGANISRVEIDHADLTSLGYKLGYQANQNFAVEARLGTGLFDDSVDHRTYEIDNYAGLYAKAILPLNHNFSVYGLVGYSRAELKTYTRYGMVNDWSDRDVSSGLGLDIGIERNLSINLEWINLVEDVDLLSFGINYGF</sequence>
<evidence type="ECO:0000259" key="3">
    <source>
        <dbReference type="Pfam" id="PF13505"/>
    </source>
</evidence>
<dbReference type="Proteomes" id="UP000611945">
    <property type="component" value="Unassembled WGS sequence"/>
</dbReference>
<evidence type="ECO:0000256" key="1">
    <source>
        <dbReference type="ARBA" id="ARBA00022729"/>
    </source>
</evidence>
<accession>A0ABR8TLA5</accession>
<keyword evidence="1 2" id="KW-0732">Signal</keyword>
<keyword evidence="5" id="KW-1185">Reference proteome</keyword>
<proteinExistence type="predicted"/>
<dbReference type="InterPro" id="IPR027385">
    <property type="entry name" value="Beta-barrel_OMP"/>
</dbReference>